<reference evidence="1 2" key="1">
    <citation type="submission" date="2023-03" db="EMBL/GenBank/DDBJ databases">
        <title>WGS of Gossypium arboreum.</title>
        <authorList>
            <person name="Yu D."/>
        </authorList>
    </citation>
    <scope>NUCLEOTIDE SEQUENCE [LARGE SCALE GENOMIC DNA]</scope>
    <source>
        <tissue evidence="1">Leaf</tissue>
    </source>
</reference>
<accession>A0ABR0QVX9</accession>
<comment type="caution">
    <text evidence="1">The sequence shown here is derived from an EMBL/GenBank/DDBJ whole genome shotgun (WGS) entry which is preliminary data.</text>
</comment>
<sequence length="154" mass="16657">MDTKFQEFKDKFRGDLQTLLGQYFGRPTIGVIGKGKGVMGGAPPGFAPKDFVTPNASQVLAEVEIGHYLDLFPPSTSVEGFQLAKQIEGIPSYSLKKTLVPLNVSARSFFSPFVASKNSSTHVRFVSTFQTSSVINSPISKPTSRSISHAVMAK</sequence>
<name>A0ABR0QVX9_GOSAR</name>
<keyword evidence="2" id="KW-1185">Reference proteome</keyword>
<gene>
    <name evidence="1" type="ORF">PVK06_005934</name>
</gene>
<dbReference type="Proteomes" id="UP001358586">
    <property type="component" value="Chromosome 2"/>
</dbReference>
<evidence type="ECO:0000313" key="2">
    <source>
        <dbReference type="Proteomes" id="UP001358586"/>
    </source>
</evidence>
<proteinExistence type="predicted"/>
<organism evidence="1 2">
    <name type="scientific">Gossypium arboreum</name>
    <name type="common">Tree cotton</name>
    <name type="synonym">Gossypium nanking</name>
    <dbReference type="NCBI Taxonomy" id="29729"/>
    <lineage>
        <taxon>Eukaryota</taxon>
        <taxon>Viridiplantae</taxon>
        <taxon>Streptophyta</taxon>
        <taxon>Embryophyta</taxon>
        <taxon>Tracheophyta</taxon>
        <taxon>Spermatophyta</taxon>
        <taxon>Magnoliopsida</taxon>
        <taxon>eudicotyledons</taxon>
        <taxon>Gunneridae</taxon>
        <taxon>Pentapetalae</taxon>
        <taxon>rosids</taxon>
        <taxon>malvids</taxon>
        <taxon>Malvales</taxon>
        <taxon>Malvaceae</taxon>
        <taxon>Malvoideae</taxon>
        <taxon>Gossypium</taxon>
    </lineage>
</organism>
<evidence type="ECO:0000313" key="1">
    <source>
        <dbReference type="EMBL" id="KAK5843477.1"/>
    </source>
</evidence>
<dbReference type="EMBL" id="JARKNE010000002">
    <property type="protein sequence ID" value="KAK5843477.1"/>
    <property type="molecule type" value="Genomic_DNA"/>
</dbReference>
<protein>
    <submittedName>
        <fullName evidence="1">Uncharacterized protein</fullName>
    </submittedName>
</protein>